<dbReference type="Proteomes" id="UP001341840">
    <property type="component" value="Unassembled WGS sequence"/>
</dbReference>
<proteinExistence type="predicted"/>
<name>A0ABU6V4Z4_9FABA</name>
<dbReference type="InterPro" id="IPR043561">
    <property type="entry name" value="LHW-like"/>
</dbReference>
<evidence type="ECO:0000256" key="2">
    <source>
        <dbReference type="ARBA" id="ARBA00023015"/>
    </source>
</evidence>
<reference evidence="7 8" key="1">
    <citation type="journal article" date="2023" name="Plants (Basel)">
        <title>Bridging the Gap: Combining Genomics and Transcriptomics Approaches to Understand Stylosanthes scabra, an Orphan Legume from the Brazilian Caatinga.</title>
        <authorList>
            <person name="Ferreira-Neto J.R.C."/>
            <person name="da Silva M.D."/>
            <person name="Binneck E."/>
            <person name="de Melo N.F."/>
            <person name="da Silva R.H."/>
            <person name="de Melo A.L.T.M."/>
            <person name="Pandolfi V."/>
            <person name="Bustamante F.O."/>
            <person name="Brasileiro-Vidal A.C."/>
            <person name="Benko-Iseppon A.M."/>
        </authorList>
    </citation>
    <scope>NUCLEOTIDE SEQUENCE [LARGE SCALE GENOMIC DNA]</scope>
    <source>
        <tissue evidence="7">Leaves</tissue>
    </source>
</reference>
<evidence type="ECO:0000256" key="5">
    <source>
        <dbReference type="SAM" id="MobiDB-lite"/>
    </source>
</evidence>
<dbReference type="PANTHER" id="PTHR46196">
    <property type="entry name" value="TRANSCRIPTION FACTOR BHLH155-LIKE ISOFORM X1-RELATED"/>
    <property type="match status" value="1"/>
</dbReference>
<evidence type="ECO:0000256" key="4">
    <source>
        <dbReference type="ARBA" id="ARBA00023242"/>
    </source>
</evidence>
<organism evidence="7 8">
    <name type="scientific">Stylosanthes scabra</name>
    <dbReference type="NCBI Taxonomy" id="79078"/>
    <lineage>
        <taxon>Eukaryota</taxon>
        <taxon>Viridiplantae</taxon>
        <taxon>Streptophyta</taxon>
        <taxon>Embryophyta</taxon>
        <taxon>Tracheophyta</taxon>
        <taxon>Spermatophyta</taxon>
        <taxon>Magnoliopsida</taxon>
        <taxon>eudicotyledons</taxon>
        <taxon>Gunneridae</taxon>
        <taxon>Pentapetalae</taxon>
        <taxon>rosids</taxon>
        <taxon>fabids</taxon>
        <taxon>Fabales</taxon>
        <taxon>Fabaceae</taxon>
        <taxon>Papilionoideae</taxon>
        <taxon>50 kb inversion clade</taxon>
        <taxon>dalbergioids sensu lato</taxon>
        <taxon>Dalbergieae</taxon>
        <taxon>Pterocarpus clade</taxon>
        <taxon>Stylosanthes</taxon>
    </lineage>
</organism>
<evidence type="ECO:0000259" key="6">
    <source>
        <dbReference type="PROSITE" id="PS50888"/>
    </source>
</evidence>
<keyword evidence="4" id="KW-0539">Nucleus</keyword>
<comment type="subcellular location">
    <subcellularLocation>
        <location evidence="1">Nucleus</location>
    </subcellularLocation>
</comment>
<dbReference type="PROSITE" id="PS50888">
    <property type="entry name" value="BHLH"/>
    <property type="match status" value="1"/>
</dbReference>
<dbReference type="PANTHER" id="PTHR46196:SF2">
    <property type="entry name" value="TRANSCRIPTION FACTOR BHLH157"/>
    <property type="match status" value="1"/>
</dbReference>
<evidence type="ECO:0000256" key="1">
    <source>
        <dbReference type="ARBA" id="ARBA00004123"/>
    </source>
</evidence>
<feature type="region of interest" description="Disordered" evidence="5">
    <location>
        <begin position="310"/>
        <end position="349"/>
    </location>
</feature>
<evidence type="ECO:0000313" key="7">
    <source>
        <dbReference type="EMBL" id="MED6168439.1"/>
    </source>
</evidence>
<keyword evidence="2" id="KW-0805">Transcription regulation</keyword>
<dbReference type="InterPro" id="IPR011598">
    <property type="entry name" value="bHLH_dom"/>
</dbReference>
<evidence type="ECO:0000313" key="8">
    <source>
        <dbReference type="Proteomes" id="UP001341840"/>
    </source>
</evidence>
<protein>
    <recommendedName>
        <fullName evidence="6">BHLH domain-containing protein</fullName>
    </recommendedName>
</protein>
<dbReference type="EMBL" id="JASCZI010151063">
    <property type="protein sequence ID" value="MED6168439.1"/>
    <property type="molecule type" value="Genomic_DNA"/>
</dbReference>
<evidence type="ECO:0000256" key="3">
    <source>
        <dbReference type="ARBA" id="ARBA00023163"/>
    </source>
</evidence>
<keyword evidence="3" id="KW-0804">Transcription</keyword>
<keyword evidence="8" id="KW-1185">Reference proteome</keyword>
<sequence>MDSENYDLDEFLASISSECSYDLNPINPSVSLYELDFLHESQFSLSNMDHNTDFVLKPNCSTKCFTNPEPFFDPLEEQLLSESTWNSLCIMNNSMKNHSNHVSAMAEADFPSSSEVSKNLSEAIDVAEEFLNFTSIDDICQWFDPFQEDNSNTFPESMQCDDATSFSWKSVMNDYENCLLGSMEPESNLIAPVVSSADDTCSFECLSEFDFDALTGLFSDSPIEELLKCEEANCNNLLNNSSSSFLELSSDNNEMEMMRDIPNPLNFTKNLAWFEARNNLMQPISELNTTNKKRKKVQLDLVMDDSHSIKRGETLLVHPQKKEEPKKPSKKKDKARESSRPRPKDRQRIQDCIQQLRTIIPGKDVKECSIDTLLECSIRYMNFLSSTSHYANKLEEPDKPKLIEQANGVVLQERSVEETWSFEEPHQTLLCPIIVEDMDHPGQMLIEMLSEEQEFSLELADTIKGLGLNILKAKMETRNTKLWARFIVEANRHVTKIDVFWSLLHLVEKKNTSGLLDSSANNKHCNNVMNDGSVSGLDNIKKRGRVETFLCP</sequence>
<gene>
    <name evidence="7" type="ORF">PIB30_011605</name>
</gene>
<feature type="domain" description="BHLH" evidence="6">
    <location>
        <begin position="333"/>
        <end position="384"/>
    </location>
</feature>
<dbReference type="Pfam" id="PF23176">
    <property type="entry name" value="bHLH_LHW"/>
    <property type="match status" value="1"/>
</dbReference>
<comment type="caution">
    <text evidence="7">The sequence shown here is derived from an EMBL/GenBank/DDBJ whole genome shotgun (WGS) entry which is preliminary data.</text>
</comment>
<accession>A0ABU6V4Z4</accession>
<feature type="compositionally biased region" description="Basic and acidic residues" evidence="5">
    <location>
        <begin position="334"/>
        <end position="349"/>
    </location>
</feature>